<evidence type="ECO:0000313" key="14">
    <source>
        <dbReference type="Proteomes" id="UP000199568"/>
    </source>
</evidence>
<evidence type="ECO:0000256" key="3">
    <source>
        <dbReference type="ARBA" id="ARBA00022679"/>
    </source>
</evidence>
<gene>
    <name evidence="13" type="ORF">SAMN05660297_00140</name>
</gene>
<feature type="domain" description="Protein kinase" evidence="11">
    <location>
        <begin position="10"/>
        <end position="269"/>
    </location>
</feature>
<evidence type="ECO:0000256" key="8">
    <source>
        <dbReference type="ARBA" id="ARBA00048679"/>
    </source>
</evidence>
<keyword evidence="10" id="KW-1133">Transmembrane helix</keyword>
<dbReference type="PANTHER" id="PTHR43289">
    <property type="entry name" value="MITOGEN-ACTIVATED PROTEIN KINASE KINASE KINASE 20-RELATED"/>
    <property type="match status" value="1"/>
</dbReference>
<dbReference type="CDD" id="cd14014">
    <property type="entry name" value="STKc_PknB_like"/>
    <property type="match status" value="1"/>
</dbReference>
<keyword evidence="3" id="KW-0808">Transferase</keyword>
<dbReference type="Gene3D" id="1.10.510.10">
    <property type="entry name" value="Transferase(Phosphotransferase) domain 1"/>
    <property type="match status" value="1"/>
</dbReference>
<dbReference type="Gene3D" id="3.30.10.20">
    <property type="match status" value="3"/>
</dbReference>
<dbReference type="Gene3D" id="3.30.200.20">
    <property type="entry name" value="Phosphorylase Kinase, domain 1"/>
    <property type="match status" value="1"/>
</dbReference>
<dbReference type="GO" id="GO:0004674">
    <property type="term" value="F:protein serine/threonine kinase activity"/>
    <property type="evidence" value="ECO:0007669"/>
    <property type="project" value="UniProtKB-KW"/>
</dbReference>
<comment type="catalytic activity">
    <reaction evidence="7">
        <text>L-threonyl-[protein] + ATP = O-phospho-L-threonyl-[protein] + ADP + H(+)</text>
        <dbReference type="Rhea" id="RHEA:46608"/>
        <dbReference type="Rhea" id="RHEA-COMP:11060"/>
        <dbReference type="Rhea" id="RHEA-COMP:11605"/>
        <dbReference type="ChEBI" id="CHEBI:15378"/>
        <dbReference type="ChEBI" id="CHEBI:30013"/>
        <dbReference type="ChEBI" id="CHEBI:30616"/>
        <dbReference type="ChEBI" id="CHEBI:61977"/>
        <dbReference type="ChEBI" id="CHEBI:456216"/>
        <dbReference type="EC" id="2.7.11.1"/>
    </reaction>
</comment>
<protein>
    <recommendedName>
        <fullName evidence="1">non-specific serine/threonine protein kinase</fullName>
        <ecNumber evidence="1">2.7.11.1</ecNumber>
    </recommendedName>
</protein>
<dbReference type="PANTHER" id="PTHR43289:SF34">
    <property type="entry name" value="SERINE_THREONINE-PROTEIN KINASE YBDM-RELATED"/>
    <property type="match status" value="1"/>
</dbReference>
<dbReference type="SMART" id="SM00740">
    <property type="entry name" value="PASTA"/>
    <property type="match status" value="3"/>
</dbReference>
<keyword evidence="10" id="KW-0472">Membrane</keyword>
<dbReference type="PROSITE" id="PS50011">
    <property type="entry name" value="PROTEIN_KINASE_DOM"/>
    <property type="match status" value="1"/>
</dbReference>
<evidence type="ECO:0000256" key="7">
    <source>
        <dbReference type="ARBA" id="ARBA00047899"/>
    </source>
</evidence>
<evidence type="ECO:0000256" key="5">
    <source>
        <dbReference type="ARBA" id="ARBA00022777"/>
    </source>
</evidence>
<feature type="binding site" evidence="9">
    <location>
        <position position="39"/>
    </location>
    <ligand>
        <name>ATP</name>
        <dbReference type="ChEBI" id="CHEBI:30616"/>
    </ligand>
</feature>
<organism evidence="13 14">
    <name type="scientific">Natronincola peptidivorans</name>
    <dbReference type="NCBI Taxonomy" id="426128"/>
    <lineage>
        <taxon>Bacteria</taxon>
        <taxon>Bacillati</taxon>
        <taxon>Bacillota</taxon>
        <taxon>Clostridia</taxon>
        <taxon>Peptostreptococcales</taxon>
        <taxon>Natronincolaceae</taxon>
        <taxon>Natronincola</taxon>
    </lineage>
</organism>
<keyword evidence="4 9" id="KW-0547">Nucleotide-binding</keyword>
<dbReference type="SUPFAM" id="SSF56112">
    <property type="entry name" value="Protein kinase-like (PK-like)"/>
    <property type="match status" value="1"/>
</dbReference>
<dbReference type="NCBIfam" id="NF033483">
    <property type="entry name" value="PknB_PASTA_kin"/>
    <property type="match status" value="1"/>
</dbReference>
<dbReference type="PROSITE" id="PS51178">
    <property type="entry name" value="PASTA"/>
    <property type="match status" value="3"/>
</dbReference>
<evidence type="ECO:0000259" key="12">
    <source>
        <dbReference type="PROSITE" id="PS51178"/>
    </source>
</evidence>
<dbReference type="InterPro" id="IPR008271">
    <property type="entry name" value="Ser/Thr_kinase_AS"/>
</dbReference>
<evidence type="ECO:0000313" key="13">
    <source>
        <dbReference type="EMBL" id="SES66217.1"/>
    </source>
</evidence>
<sequence>MIGKTLGNRYEIVEKIGGGGMALVYKAKCTLLNRYVAVKILRAEFTNDKDIIDKFKKESQAAASLSHPNIVNLYDVGEENEIYYIVMEYVKGKTLKEVIKEKDILSLEEIIHYTKQIALALQHAHYNHVIHRDIKPHNILITEDSRAKVTDFGIALAATSSTITNMGSVIGSVHYFSPEQARGGYTDEKSDLYSLGIVMYEMATGKVPFEGDSPIAIALKHIQQEPVVPSELNPQISKGLEEIILTLIQKDQLSRYQNAQDLIEDVDKLKNDPSNNTLMNNINHEDSPTQIIPRIKEEDIKEMRKNPKKIKKRNNKVIVISAVMAALIAAGLFTFGLFYLSNFFRTGEVEVPNLLGMTIEDARVKAIEMDLRLTEEQTASNEVPANEIMDQNPSAGMKVRPGYSIIVKISSGPRQVEVPDLVYEDAANAPFILENQGLIAGVPSYEFSEFPNGVIIRQDPRAGTSTTQGSTVDYVISQGPEVVTFPMPNLVGFSIENAKNIIQDHGLQEGRVSEVDNDEHAKGIVIEQNFEAGTPVRENAIIDLVVSRGPQEVLEEETEIDVEIDDEEAEETSANNLTTKTVEIRLRGHEGIVNIEIKSIPDGGTIINTQHNIDQRGEIVEISLTGTGVKEYELFINNEKVDTIRIDFRR</sequence>
<dbReference type="STRING" id="426128.SAMN05660297_00140"/>
<dbReference type="PROSITE" id="PS00107">
    <property type="entry name" value="PROTEIN_KINASE_ATP"/>
    <property type="match status" value="1"/>
</dbReference>
<dbReference type="Pfam" id="PF03793">
    <property type="entry name" value="PASTA"/>
    <property type="match status" value="3"/>
</dbReference>
<evidence type="ECO:0000256" key="4">
    <source>
        <dbReference type="ARBA" id="ARBA00022741"/>
    </source>
</evidence>
<dbReference type="FunFam" id="3.30.200.20:FF:000035">
    <property type="entry name" value="Serine/threonine protein kinase Stk1"/>
    <property type="match status" value="1"/>
</dbReference>
<dbReference type="Proteomes" id="UP000199568">
    <property type="component" value="Unassembled WGS sequence"/>
</dbReference>
<dbReference type="AlphaFoldDB" id="A0A1H9YB77"/>
<reference evidence="13 14" key="1">
    <citation type="submission" date="2016-10" db="EMBL/GenBank/DDBJ databases">
        <authorList>
            <person name="de Groot N.N."/>
        </authorList>
    </citation>
    <scope>NUCLEOTIDE SEQUENCE [LARGE SCALE GENOMIC DNA]</scope>
    <source>
        <strain evidence="13 14">DSM 18979</strain>
    </source>
</reference>
<feature type="transmembrane region" description="Helical" evidence="10">
    <location>
        <begin position="317"/>
        <end position="340"/>
    </location>
</feature>
<proteinExistence type="predicted"/>
<keyword evidence="2 13" id="KW-0723">Serine/threonine-protein kinase</keyword>
<dbReference type="PROSITE" id="PS00108">
    <property type="entry name" value="PROTEIN_KINASE_ST"/>
    <property type="match status" value="1"/>
</dbReference>
<dbReference type="CDD" id="cd06577">
    <property type="entry name" value="PASTA_pknB"/>
    <property type="match status" value="3"/>
</dbReference>
<dbReference type="FunFam" id="1.10.510.10:FF:000021">
    <property type="entry name" value="Serine/threonine protein kinase"/>
    <property type="match status" value="1"/>
</dbReference>
<dbReference type="EMBL" id="FOHU01000001">
    <property type="protein sequence ID" value="SES66217.1"/>
    <property type="molecule type" value="Genomic_DNA"/>
</dbReference>
<evidence type="ECO:0000256" key="10">
    <source>
        <dbReference type="SAM" id="Phobius"/>
    </source>
</evidence>
<comment type="catalytic activity">
    <reaction evidence="8">
        <text>L-seryl-[protein] + ATP = O-phospho-L-seryl-[protein] + ADP + H(+)</text>
        <dbReference type="Rhea" id="RHEA:17989"/>
        <dbReference type="Rhea" id="RHEA-COMP:9863"/>
        <dbReference type="Rhea" id="RHEA-COMP:11604"/>
        <dbReference type="ChEBI" id="CHEBI:15378"/>
        <dbReference type="ChEBI" id="CHEBI:29999"/>
        <dbReference type="ChEBI" id="CHEBI:30616"/>
        <dbReference type="ChEBI" id="CHEBI:83421"/>
        <dbReference type="ChEBI" id="CHEBI:456216"/>
        <dbReference type="EC" id="2.7.11.1"/>
    </reaction>
</comment>
<evidence type="ECO:0000256" key="1">
    <source>
        <dbReference type="ARBA" id="ARBA00012513"/>
    </source>
</evidence>
<dbReference type="OrthoDB" id="9788659at2"/>
<dbReference type="InterPro" id="IPR000719">
    <property type="entry name" value="Prot_kinase_dom"/>
</dbReference>
<feature type="domain" description="PASTA" evidence="12">
    <location>
        <begin position="479"/>
        <end position="548"/>
    </location>
</feature>
<evidence type="ECO:0000259" key="11">
    <source>
        <dbReference type="PROSITE" id="PS50011"/>
    </source>
</evidence>
<dbReference type="InterPro" id="IPR017441">
    <property type="entry name" value="Protein_kinase_ATP_BS"/>
</dbReference>
<dbReference type="EC" id="2.7.11.1" evidence="1"/>
<feature type="domain" description="PASTA" evidence="12">
    <location>
        <begin position="412"/>
        <end position="478"/>
    </location>
</feature>
<dbReference type="Pfam" id="PF00069">
    <property type="entry name" value="Pkinase"/>
    <property type="match status" value="1"/>
</dbReference>
<accession>A0A1H9YB77</accession>
<dbReference type="InterPro" id="IPR011009">
    <property type="entry name" value="Kinase-like_dom_sf"/>
</dbReference>
<evidence type="ECO:0000256" key="2">
    <source>
        <dbReference type="ARBA" id="ARBA00022527"/>
    </source>
</evidence>
<name>A0A1H9YB77_9FIRM</name>
<dbReference type="SMART" id="SM00220">
    <property type="entry name" value="S_TKc"/>
    <property type="match status" value="1"/>
</dbReference>
<evidence type="ECO:0000256" key="9">
    <source>
        <dbReference type="PROSITE-ProRule" id="PRU10141"/>
    </source>
</evidence>
<keyword evidence="10" id="KW-0812">Transmembrane</keyword>
<keyword evidence="14" id="KW-1185">Reference proteome</keyword>
<keyword evidence="5 13" id="KW-0418">Kinase</keyword>
<evidence type="ECO:0000256" key="6">
    <source>
        <dbReference type="ARBA" id="ARBA00022840"/>
    </source>
</evidence>
<dbReference type="InterPro" id="IPR005543">
    <property type="entry name" value="PASTA_dom"/>
</dbReference>
<dbReference type="GO" id="GO:0005524">
    <property type="term" value="F:ATP binding"/>
    <property type="evidence" value="ECO:0007669"/>
    <property type="project" value="UniProtKB-UniRule"/>
</dbReference>
<feature type="domain" description="PASTA" evidence="12">
    <location>
        <begin position="345"/>
        <end position="411"/>
    </location>
</feature>
<keyword evidence="6 9" id="KW-0067">ATP-binding</keyword>